<dbReference type="PROSITE" id="PS00477">
    <property type="entry name" value="ALPHA_2_MACROGLOBULIN"/>
    <property type="match status" value="1"/>
</dbReference>
<keyword evidence="5" id="KW-0722">Serine protease inhibitor</keyword>
<evidence type="ECO:0000256" key="1">
    <source>
        <dbReference type="ARBA" id="ARBA00010952"/>
    </source>
</evidence>
<dbReference type="Gene3D" id="2.60.120.1540">
    <property type="match status" value="1"/>
</dbReference>
<dbReference type="InterPro" id="IPR011625">
    <property type="entry name" value="A2M_N_BRD"/>
</dbReference>
<keyword evidence="3 12" id="KW-0732">Signal</keyword>
<dbReference type="FunFam" id="2.60.40.1930:FF:000001">
    <property type="entry name" value="CD109 isoform 3"/>
    <property type="match status" value="1"/>
</dbReference>
<dbReference type="PANTHER" id="PTHR11412:SF136">
    <property type="entry name" value="CD109 ANTIGEN"/>
    <property type="match status" value="1"/>
</dbReference>
<comment type="similarity">
    <text evidence="1">Belongs to the protease inhibitor I39 (alpha-2-macroglobulin) family.</text>
</comment>
<organism evidence="16">
    <name type="scientific">Zeugodacus cucurbitae</name>
    <name type="common">Melon fruit fly</name>
    <name type="synonym">Bactrocera cucurbitae</name>
    <dbReference type="NCBI Taxonomy" id="28588"/>
    <lineage>
        <taxon>Eukaryota</taxon>
        <taxon>Metazoa</taxon>
        <taxon>Ecdysozoa</taxon>
        <taxon>Arthropoda</taxon>
        <taxon>Hexapoda</taxon>
        <taxon>Insecta</taxon>
        <taxon>Pterygota</taxon>
        <taxon>Neoptera</taxon>
        <taxon>Endopterygota</taxon>
        <taxon>Diptera</taxon>
        <taxon>Brachycera</taxon>
        <taxon>Muscomorpha</taxon>
        <taxon>Tephritoidea</taxon>
        <taxon>Tephritidae</taxon>
        <taxon>Zeugodacus</taxon>
        <taxon>Zeugodacus</taxon>
    </lineage>
</organism>
<dbReference type="Pfam" id="PF01835">
    <property type="entry name" value="MG2"/>
    <property type="match status" value="1"/>
</dbReference>
<comment type="function">
    <text evidence="9">Binds covalently through a thioester bond to the pathogen surface resulting in pathogen clearance.</text>
</comment>
<comment type="subunit">
    <text evidence="10">Heterodimer of a TEP1-N chain and an TEP1-C chain non-covalently linked. Forms a complex composed of TEP1-N and TEP1-C heterodimer, LRIM1 and APL1C; the interaction stabilizes TEP1-N and TEP1-C heterodimer, prevents its binding to tissues while circulating in the hemolymph and protects the thioester bond from hydrolysis. Mature TEP1 and to a lesser extent full-length TEP1 interact with SPCLIP1; the interaction is induced by microbial infection.</text>
</comment>
<dbReference type="InterPro" id="IPR002890">
    <property type="entry name" value="MG2"/>
</dbReference>
<keyword evidence="8" id="KW-0325">Glycoprotein</keyword>
<dbReference type="SMART" id="SM01359">
    <property type="entry name" value="A2M_N_2"/>
    <property type="match status" value="1"/>
</dbReference>
<evidence type="ECO:0000259" key="15">
    <source>
        <dbReference type="SMART" id="SM01361"/>
    </source>
</evidence>
<dbReference type="SUPFAM" id="SSF81296">
    <property type="entry name" value="E set domains"/>
    <property type="match status" value="1"/>
</dbReference>
<feature type="chain" id="PRO_5001993932" description="TEP1-F" evidence="12">
    <location>
        <begin position="22"/>
        <end position="1444"/>
    </location>
</feature>
<keyword evidence="4" id="KW-0391">Immunity</keyword>
<dbReference type="InterPro" id="IPR050473">
    <property type="entry name" value="A2M/Complement_sys"/>
</dbReference>
<feature type="domain" description="Alpha-macroglobulin receptor-binding" evidence="15">
    <location>
        <begin position="1333"/>
        <end position="1423"/>
    </location>
</feature>
<feature type="domain" description="Alpha-2-macroglobulin bait region" evidence="13">
    <location>
        <begin position="481"/>
        <end position="618"/>
    </location>
</feature>
<evidence type="ECO:0000256" key="11">
    <source>
        <dbReference type="ARBA" id="ARBA00078071"/>
    </source>
</evidence>
<dbReference type="SUPFAM" id="SSF49410">
    <property type="entry name" value="Alpha-macroglobulin receptor domain"/>
    <property type="match status" value="1"/>
</dbReference>
<name>A0A0A1WMQ8_ZEUCU</name>
<dbReference type="InterPro" id="IPR041555">
    <property type="entry name" value="MG3"/>
</dbReference>
<dbReference type="InterPro" id="IPR008930">
    <property type="entry name" value="Terpenoid_cyclase/PrenylTrfase"/>
</dbReference>
<dbReference type="SMART" id="SM01361">
    <property type="entry name" value="A2M_recep"/>
    <property type="match status" value="1"/>
</dbReference>
<dbReference type="Gene3D" id="2.60.40.690">
    <property type="entry name" value="Alpha-macroglobulin, receptor-binding domain"/>
    <property type="match status" value="1"/>
</dbReference>
<dbReference type="PANTHER" id="PTHR11412">
    <property type="entry name" value="MACROGLOBULIN / COMPLEMENT"/>
    <property type="match status" value="1"/>
</dbReference>
<dbReference type="InterPro" id="IPR019742">
    <property type="entry name" value="MacrogloblnA2_CS"/>
</dbReference>
<evidence type="ECO:0000259" key="14">
    <source>
        <dbReference type="SMART" id="SM01360"/>
    </source>
</evidence>
<dbReference type="Pfam" id="PF17791">
    <property type="entry name" value="MG3"/>
    <property type="match status" value="1"/>
</dbReference>
<gene>
    <name evidence="16" type="primary">CD109_10</name>
    <name evidence="16" type="ORF">g.31595</name>
</gene>
<dbReference type="GO" id="GO:0004867">
    <property type="term" value="F:serine-type endopeptidase inhibitor activity"/>
    <property type="evidence" value="ECO:0007669"/>
    <property type="project" value="UniProtKB-KW"/>
</dbReference>
<evidence type="ECO:0000256" key="12">
    <source>
        <dbReference type="SAM" id="SignalP"/>
    </source>
</evidence>
<dbReference type="Gene3D" id="2.60.40.2950">
    <property type="match status" value="1"/>
</dbReference>
<evidence type="ECO:0000256" key="9">
    <source>
        <dbReference type="ARBA" id="ARBA00057615"/>
    </source>
</evidence>
<dbReference type="Pfam" id="PF00207">
    <property type="entry name" value="A2M"/>
    <property type="match status" value="1"/>
</dbReference>
<dbReference type="SUPFAM" id="SSF48239">
    <property type="entry name" value="Terpenoid cyclases/Protein prenyltransferases"/>
    <property type="match status" value="1"/>
</dbReference>
<dbReference type="Pfam" id="PF07677">
    <property type="entry name" value="A2M_recep"/>
    <property type="match status" value="1"/>
</dbReference>
<dbReference type="InterPro" id="IPR047565">
    <property type="entry name" value="Alpha-macroglob_thiol-ester_cl"/>
</dbReference>
<sequence>MRLRLTLAILAILQVICTANANGHYTVVAPGTIHTNGKYNVVVALHQATVPATVRISLLGPQYNDSKTVELQPYEVQNIGFNVPVLRDGQYNIMAEGLSGVIFKNSTKLSHNVFQTHVKIQTDKGKYKPGDTVNFRVLFLDENLKPSGPSASSVMWFEDGKRNRIKEYKNFTVTKGVYTGKFQISEYPVNGRWRLAVDNGGWRRTIVSFDVEKYVLPKYKVSVDATSKVSVKDGDMQVVVRANYTYGKPVNGNVTLIMKLQSFYYTHKTNDNSTAQPAQIIKTKEMVNGKAKFDLNVSQYKDSFLSFRTAPLDITATVEENFTGVKINSTTGTTLYRDRYYISCQVFQNCNWFVADEEAKMTFRVVSFDDGILRDINVPVRLSFTESLHRNYYRDDNKTESKIDNQVLEFESVLDGNSSAVFKVKLPALEKFEDYTHFYKIKAFYKDEIHDVMNIYQRDPPKTTDEVKTDAPTKPKSFFKAQLEYPKGSYTFDADKDIILTLNSSAPLPYFDYNIVGRGNILVSERIYVPNKSNSYDLTLRPTFMWMPFARFYAYFIDELGEFHYAETSLQIKTEMQNELEITAPTEVKPGADVALRIKTTPHSFVGLLAVDQSVLLLGRNNDISRNDFNWRLSSYTTYTPWQGGYSRYPGGHSGLITMTNGNYFYNYTPPVTNAVDNRFEDLTAVRITGGTMGLAANPVSFVTPSSANQEVTVRRDFAETWIFDDIEDTQTAEFTWTKKIPDTITSWIVSGFAIHPEKGLGVTTHNTDIVTFQPFFISVRLPYSVKRGEIINVPALVFNYLDTALDVEITLDNTDGEYEFTEISNEISSEVRRVKRVHVPAQSSAGVAFMLRPKIIGNIMLKYTAISPLAGDAIHKMLKVIPEGVTEYANRAFFVNLKETPEQRQSFDLVLPADVVPNSEHIEVSVIGDLLGPLLNNLDHLLRMPTGCAEQTMSTLIPNYLVLKYLKHINKLTPALEAKILQNLETGYQRMLGFRLKDGSFDTFRAQDRNENGSVWLTAYVTRSLHQLQEFIKVDDAILEKSLKYLVDRQAENGSFVDTNNVRFGTERQEGVALTAHVLLTLIENKQLTKEYQANIDKAFDFILANSEKSASIFGKALTAYALQLAQHPSAGKQLEILNSTAKTAEDRMWWSASEHRSQHWWRWIPNGDVEITSYALLTLLDGDLVGVDDLLSIVKWLVAQRNSYGGFISTQDTVVGLQALIGFAEKAQYEPGIMDVLVVAKGGVERTESIKVDEENGLLLQTVELAHKTLSVDFIAKGKGAALVQIAYQYNVIEKDPQPSFEIKTIINKNTPILKLVMDACVEYTGEGDASNMAILEVTLPSGYVADEDAFERLKSVPRVRQVETQKSDTLIAIYFESLPKREIQCLSIEALRLYAVAQQKPASIVLYDYYDTLKRATVYYEVVSKLCDICEDDEECKKACQ</sequence>
<keyword evidence="7" id="KW-1015">Disulfide bond</keyword>
<dbReference type="Gene3D" id="2.60.40.10">
    <property type="entry name" value="Immunoglobulins"/>
    <property type="match status" value="1"/>
</dbReference>
<evidence type="ECO:0000256" key="5">
    <source>
        <dbReference type="ARBA" id="ARBA00022900"/>
    </source>
</evidence>
<dbReference type="Gene3D" id="1.50.10.20">
    <property type="match status" value="1"/>
</dbReference>
<dbReference type="InterPro" id="IPR011626">
    <property type="entry name" value="Alpha-macroglobulin_TED"/>
</dbReference>
<reference evidence="16" key="1">
    <citation type="submission" date="2014-11" db="EMBL/GenBank/DDBJ databases">
        <authorList>
            <person name="Geib S."/>
        </authorList>
    </citation>
    <scope>NUCLEOTIDE SEQUENCE</scope>
</reference>
<dbReference type="Gene3D" id="2.60.40.1940">
    <property type="match status" value="1"/>
</dbReference>
<dbReference type="Pfam" id="PF07678">
    <property type="entry name" value="TED_complement"/>
    <property type="match status" value="1"/>
</dbReference>
<dbReference type="InterPro" id="IPR001599">
    <property type="entry name" value="Macroglobln_a2"/>
</dbReference>
<evidence type="ECO:0000256" key="3">
    <source>
        <dbReference type="ARBA" id="ARBA00022729"/>
    </source>
</evidence>
<dbReference type="Pfam" id="PF07703">
    <property type="entry name" value="A2M_BRD"/>
    <property type="match status" value="1"/>
</dbReference>
<dbReference type="FunFam" id="2.60.40.10:FF:000155">
    <property type="entry name" value="complement C3 isoform X1"/>
    <property type="match status" value="1"/>
</dbReference>
<dbReference type="InterPro" id="IPR009048">
    <property type="entry name" value="A-macroglobulin_rcpt-bd"/>
</dbReference>
<dbReference type="Gene3D" id="6.20.50.160">
    <property type="match status" value="1"/>
</dbReference>
<dbReference type="GO" id="GO:0005615">
    <property type="term" value="C:extracellular space"/>
    <property type="evidence" value="ECO:0007669"/>
    <property type="project" value="InterPro"/>
</dbReference>
<protein>
    <recommendedName>
        <fullName evidence="11">TEP1-F</fullName>
    </recommendedName>
</protein>
<dbReference type="InterPro" id="IPR014756">
    <property type="entry name" value="Ig_E-set"/>
</dbReference>
<dbReference type="InterPro" id="IPR013783">
    <property type="entry name" value="Ig-like_fold"/>
</dbReference>
<accession>A0A0A1WMQ8</accession>
<dbReference type="EMBL" id="GBXI01014331">
    <property type="protein sequence ID" value="JAC99960.1"/>
    <property type="molecule type" value="Transcribed_RNA"/>
</dbReference>
<dbReference type="InterPro" id="IPR036595">
    <property type="entry name" value="A-macroglobulin_rcpt-bd_sf"/>
</dbReference>
<feature type="domain" description="Alpha-2-macroglobulin" evidence="14">
    <location>
        <begin position="721"/>
        <end position="812"/>
    </location>
</feature>
<keyword evidence="2" id="KW-0646">Protease inhibitor</keyword>
<dbReference type="SMART" id="SM01419">
    <property type="entry name" value="Thiol-ester_cl"/>
    <property type="match status" value="1"/>
</dbReference>
<keyword evidence="6" id="KW-0882">Thioester bond</keyword>
<dbReference type="Gene3D" id="2.60.40.1930">
    <property type="match status" value="2"/>
</dbReference>
<evidence type="ECO:0000259" key="13">
    <source>
        <dbReference type="SMART" id="SM01359"/>
    </source>
</evidence>
<dbReference type="Gene3D" id="2.20.130.20">
    <property type="match status" value="1"/>
</dbReference>
<evidence type="ECO:0000256" key="6">
    <source>
        <dbReference type="ARBA" id="ARBA00022966"/>
    </source>
</evidence>
<dbReference type="SMART" id="SM01360">
    <property type="entry name" value="A2M"/>
    <property type="match status" value="1"/>
</dbReference>
<reference evidence="16" key="2">
    <citation type="journal article" date="2015" name="Gigascience">
        <title>Reconstructing a comprehensive transcriptome assembly of a white-pupal translocated strain of the pest fruit fly Bactrocera cucurbitae.</title>
        <authorList>
            <person name="Sim S.B."/>
            <person name="Calla B."/>
            <person name="Hall B."/>
            <person name="DeRego T."/>
            <person name="Geib S.M."/>
        </authorList>
    </citation>
    <scope>NUCLEOTIDE SEQUENCE</scope>
</reference>
<proteinExistence type="inferred from homology"/>
<evidence type="ECO:0000256" key="10">
    <source>
        <dbReference type="ARBA" id="ARBA00063781"/>
    </source>
</evidence>
<evidence type="ECO:0000256" key="7">
    <source>
        <dbReference type="ARBA" id="ARBA00023157"/>
    </source>
</evidence>
<evidence type="ECO:0000313" key="16">
    <source>
        <dbReference type="EMBL" id="JAC99960.1"/>
    </source>
</evidence>
<evidence type="ECO:0000256" key="4">
    <source>
        <dbReference type="ARBA" id="ARBA00022859"/>
    </source>
</evidence>
<feature type="signal peptide" evidence="12">
    <location>
        <begin position="1"/>
        <end position="21"/>
    </location>
</feature>
<dbReference type="GO" id="GO:0002376">
    <property type="term" value="P:immune system process"/>
    <property type="evidence" value="ECO:0007669"/>
    <property type="project" value="UniProtKB-KW"/>
</dbReference>
<evidence type="ECO:0000256" key="2">
    <source>
        <dbReference type="ARBA" id="ARBA00022690"/>
    </source>
</evidence>
<evidence type="ECO:0000256" key="8">
    <source>
        <dbReference type="ARBA" id="ARBA00023180"/>
    </source>
</evidence>